<protein>
    <submittedName>
        <fullName evidence="1">Uncharacterized protein</fullName>
    </submittedName>
</protein>
<organism evidence="1 2">
    <name type="scientific">Blattamonas nauphoetae</name>
    <dbReference type="NCBI Taxonomy" id="2049346"/>
    <lineage>
        <taxon>Eukaryota</taxon>
        <taxon>Metamonada</taxon>
        <taxon>Preaxostyla</taxon>
        <taxon>Oxymonadida</taxon>
        <taxon>Blattamonas</taxon>
    </lineage>
</organism>
<comment type="caution">
    <text evidence="1">The sequence shown here is derived from an EMBL/GenBank/DDBJ whole genome shotgun (WGS) entry which is preliminary data.</text>
</comment>
<gene>
    <name evidence="1" type="ORF">BLNAU_14198</name>
</gene>
<keyword evidence="2" id="KW-1185">Reference proteome</keyword>
<sequence>MHIPLSLNIRSPSTQIVDAASAFLQLSCTGCFLPDEIEHLLTIIVALSVMSISSASVQSVVKLFRLLTRLSSTSNTDLRIEKNSEFWTLTLACLTKFRFSVPHTFFHECFTTLDNDFATHIQEPSHGKGKKVSVGDLDFLNTIAGLISRDRVKNAVLGAITIEVRRLILVSSRFVSQPIRFLFSFGVDGMLWSCILFIEVLKSRPNWTGHLTVQSWTVQSTPIKGCSYLPISMTETSSLIRNTLASSLAETGQNDDSPLDPALQPVDHPTQTGTKIIDLEYASLEAPDGNFRDFVYYHVCGADGKQKKQTKKYRQCLHVNSVGTEGSTIPTSNTKKSGT</sequence>
<name>A0ABQ9XG00_9EUKA</name>
<accession>A0ABQ9XG00</accession>
<evidence type="ECO:0000313" key="1">
    <source>
        <dbReference type="EMBL" id="KAK2950896.1"/>
    </source>
</evidence>
<dbReference type="EMBL" id="JARBJD010000128">
    <property type="protein sequence ID" value="KAK2950896.1"/>
    <property type="molecule type" value="Genomic_DNA"/>
</dbReference>
<proteinExistence type="predicted"/>
<dbReference type="Proteomes" id="UP001281761">
    <property type="component" value="Unassembled WGS sequence"/>
</dbReference>
<evidence type="ECO:0000313" key="2">
    <source>
        <dbReference type="Proteomes" id="UP001281761"/>
    </source>
</evidence>
<reference evidence="1 2" key="1">
    <citation type="journal article" date="2022" name="bioRxiv">
        <title>Genomics of Preaxostyla Flagellates Illuminates Evolutionary Transitions and the Path Towards Mitochondrial Loss.</title>
        <authorList>
            <person name="Novak L.V.F."/>
            <person name="Treitli S.C."/>
            <person name="Pyrih J."/>
            <person name="Halakuc P."/>
            <person name="Pipaliya S.V."/>
            <person name="Vacek V."/>
            <person name="Brzon O."/>
            <person name="Soukal P."/>
            <person name="Eme L."/>
            <person name="Dacks J.B."/>
            <person name="Karnkowska A."/>
            <person name="Elias M."/>
            <person name="Hampl V."/>
        </authorList>
    </citation>
    <scope>NUCLEOTIDE SEQUENCE [LARGE SCALE GENOMIC DNA]</scope>
    <source>
        <strain evidence="1">NAU3</strain>
        <tissue evidence="1">Gut</tissue>
    </source>
</reference>